<evidence type="ECO:0000256" key="2">
    <source>
        <dbReference type="ARBA" id="ARBA00000967"/>
    </source>
</evidence>
<comment type="function">
    <text evidence="7">Presumably involved in the processing and regular turnover of intracellular proteins. Catalyzes the removal of unsubstituted N-terminal amino acids from various peptides.</text>
</comment>
<dbReference type="GO" id="GO:0006508">
    <property type="term" value="P:proteolysis"/>
    <property type="evidence" value="ECO:0007669"/>
    <property type="project" value="UniProtKB-KW"/>
</dbReference>
<dbReference type="Gene3D" id="3.40.630.10">
    <property type="entry name" value="Zn peptidases"/>
    <property type="match status" value="1"/>
</dbReference>
<evidence type="ECO:0000313" key="10">
    <source>
        <dbReference type="Proteomes" id="UP000033935"/>
    </source>
</evidence>
<comment type="caution">
    <text evidence="9">The sequence shown here is derived from an EMBL/GenBank/DDBJ whole genome shotgun (WGS) entry which is preliminary data.</text>
</comment>
<keyword evidence="7" id="KW-0479">Metal-binding</keyword>
<dbReference type="Proteomes" id="UP000033935">
    <property type="component" value="Unassembled WGS sequence"/>
</dbReference>
<feature type="binding site" evidence="7">
    <location>
        <position position="350"/>
    </location>
    <ligand>
        <name>Mn(2+)</name>
        <dbReference type="ChEBI" id="CHEBI:29035"/>
        <label>1</label>
    </ligand>
</feature>
<dbReference type="CDD" id="cd00433">
    <property type="entry name" value="Peptidase_M17"/>
    <property type="match status" value="1"/>
</dbReference>
<dbReference type="InterPro" id="IPR023042">
    <property type="entry name" value="Peptidase_M17_leu_NH2_pept"/>
</dbReference>
<comment type="similarity">
    <text evidence="3 7">Belongs to the peptidase M17 family.</text>
</comment>
<evidence type="ECO:0000256" key="3">
    <source>
        <dbReference type="ARBA" id="ARBA00009528"/>
    </source>
</evidence>
<name>A0A0G0MW52_9BACT</name>
<dbReference type="InterPro" id="IPR043472">
    <property type="entry name" value="Macro_dom-like"/>
</dbReference>
<feature type="domain" description="Cytosol aminopeptidase" evidence="8">
    <location>
        <begin position="346"/>
        <end position="353"/>
    </location>
</feature>
<feature type="binding site" evidence="7">
    <location>
        <position position="266"/>
    </location>
    <ligand>
        <name>Mn(2+)</name>
        <dbReference type="ChEBI" id="CHEBI:29035"/>
        <label>2</label>
    </ligand>
</feature>
<keyword evidence="4 7" id="KW-0031">Aminopeptidase</keyword>
<dbReference type="NCBIfam" id="NF002083">
    <property type="entry name" value="PRK00913.3-5"/>
    <property type="match status" value="1"/>
</dbReference>
<sequence>MDISVRKEELTTYACDLLVLGVFLKEKELSPEFAQVNEALEGKLVSFMKEDKFKAKEGSTFLMRTHGKIGAKRILVLGLGKKEFVSLESIRQATATSLGVAKGLGIKSVTSILHGSGIDSLNSIDCAQAMVEGAQLAMYSFDVYKKPTKISPIRFDFICVPSAQLRQVQKGIQTGELMACGTLLARDLVNTPAQDMYPEKLVKQARMIAKGKGTIQVKVYDTQALIRMGAGGILGVARGSDHPPFLVHMIYKPKKTTKKRVALVGKAVTFDSGGLSLKPADYMTTMKADMAGAAAVLGVFSVIDEVAPHCEVHGIFGAVENMPSGKAMRPGDVLIAMNKKSIEVLNTDAEGRLTLADTLGFAVKQKPQAIIDLATLTGACMVALGEEITGLMSNNDELAGQVSSAAQTVGEKVWRLPLETNYKKLVKSNVADLQNVGSRWGGALTAGLFLEEFVEKIPWVHLDIAGPAYAERDIDPYTKKGATGHGVRTILAYLKEF</sequence>
<gene>
    <name evidence="7" type="primary">pepA</name>
    <name evidence="9" type="ORF">UT30_C0005G0044</name>
</gene>
<keyword evidence="5 7" id="KW-0645">Protease</keyword>
<dbReference type="InterPro" id="IPR011356">
    <property type="entry name" value="Leucine_aapep/pepB"/>
</dbReference>
<feature type="binding site" evidence="7">
    <location>
        <position position="271"/>
    </location>
    <ligand>
        <name>Mn(2+)</name>
        <dbReference type="ChEBI" id="CHEBI:29035"/>
        <label>1</label>
    </ligand>
</feature>
<dbReference type="Pfam" id="PF00883">
    <property type="entry name" value="Peptidase_M17"/>
    <property type="match status" value="1"/>
</dbReference>
<dbReference type="EC" id="3.4.11.1" evidence="7"/>
<comment type="cofactor">
    <cofactor evidence="7">
        <name>Mn(2+)</name>
        <dbReference type="ChEBI" id="CHEBI:29035"/>
    </cofactor>
    <text evidence="7">Binds 2 manganese ions per subunit.</text>
</comment>
<dbReference type="PANTHER" id="PTHR11963">
    <property type="entry name" value="LEUCINE AMINOPEPTIDASE-RELATED"/>
    <property type="match status" value="1"/>
</dbReference>
<keyword evidence="7" id="KW-0464">Manganese</keyword>
<comment type="subcellular location">
    <subcellularLocation>
        <location evidence="7">Cytoplasm</location>
    </subcellularLocation>
</comment>
<dbReference type="EC" id="3.4.11.10" evidence="7"/>
<dbReference type="AlphaFoldDB" id="A0A0G0MW52"/>
<dbReference type="PROSITE" id="PS00631">
    <property type="entry name" value="CYTOSOL_AP"/>
    <property type="match status" value="1"/>
</dbReference>
<keyword evidence="7" id="KW-0963">Cytoplasm</keyword>
<accession>A0A0G0MW52</accession>
<dbReference type="PANTHER" id="PTHR11963:SF23">
    <property type="entry name" value="CYTOSOL AMINOPEPTIDASE"/>
    <property type="match status" value="1"/>
</dbReference>
<evidence type="ECO:0000256" key="5">
    <source>
        <dbReference type="ARBA" id="ARBA00022670"/>
    </source>
</evidence>
<organism evidence="9 10">
    <name type="scientific">Candidatus Uhrbacteria bacterium GW2011_GWF2_39_13</name>
    <dbReference type="NCBI Taxonomy" id="1618995"/>
    <lineage>
        <taxon>Bacteria</taxon>
        <taxon>Candidatus Uhriibacteriota</taxon>
    </lineage>
</organism>
<dbReference type="Pfam" id="PF02789">
    <property type="entry name" value="Peptidase_M17_N"/>
    <property type="match status" value="1"/>
</dbReference>
<feature type="binding site" evidence="7">
    <location>
        <position position="271"/>
    </location>
    <ligand>
        <name>Mn(2+)</name>
        <dbReference type="ChEBI" id="CHEBI:29035"/>
        <label>2</label>
    </ligand>
</feature>
<dbReference type="GO" id="GO:0030145">
    <property type="term" value="F:manganese ion binding"/>
    <property type="evidence" value="ECO:0007669"/>
    <property type="project" value="UniProtKB-UniRule"/>
</dbReference>
<evidence type="ECO:0000256" key="4">
    <source>
        <dbReference type="ARBA" id="ARBA00022438"/>
    </source>
</evidence>
<dbReference type="NCBIfam" id="NF002073">
    <property type="entry name" value="PRK00913.1-2"/>
    <property type="match status" value="1"/>
</dbReference>
<dbReference type="HAMAP" id="MF_00181">
    <property type="entry name" value="Cytosol_peptidase_M17"/>
    <property type="match status" value="1"/>
</dbReference>
<feature type="binding site" evidence="7">
    <location>
        <position position="289"/>
    </location>
    <ligand>
        <name>Mn(2+)</name>
        <dbReference type="ChEBI" id="CHEBI:29035"/>
        <label>2</label>
    </ligand>
</feature>
<comment type="catalytic activity">
    <reaction evidence="2 7">
        <text>Release of an N-terminal amino acid, preferentially leucine, but not glutamic or aspartic acids.</text>
        <dbReference type="EC" id="3.4.11.10"/>
    </reaction>
</comment>
<keyword evidence="6 7" id="KW-0378">Hydrolase</keyword>
<dbReference type="PRINTS" id="PR00481">
    <property type="entry name" value="LAMNOPPTDASE"/>
</dbReference>
<dbReference type="SUPFAM" id="SSF53187">
    <property type="entry name" value="Zn-dependent exopeptidases"/>
    <property type="match status" value="1"/>
</dbReference>
<comment type="catalytic activity">
    <reaction evidence="1 7">
        <text>Release of an N-terminal amino acid, Xaa-|-Yaa-, in which Xaa is preferably Leu, but may be other amino acids including Pro although not Arg or Lys, and Yaa may be Pro. Amino acid amides and methyl esters are also readily hydrolyzed, but rates on arylamides are exceedingly low.</text>
        <dbReference type="EC" id="3.4.11.1"/>
    </reaction>
</comment>
<dbReference type="NCBIfam" id="NF002074">
    <property type="entry name" value="PRK00913.1-4"/>
    <property type="match status" value="1"/>
</dbReference>
<proteinExistence type="inferred from homology"/>
<dbReference type="GO" id="GO:0070006">
    <property type="term" value="F:metalloaminopeptidase activity"/>
    <property type="evidence" value="ECO:0007669"/>
    <property type="project" value="InterPro"/>
</dbReference>
<evidence type="ECO:0000256" key="6">
    <source>
        <dbReference type="ARBA" id="ARBA00022801"/>
    </source>
</evidence>
<dbReference type="GO" id="GO:0005737">
    <property type="term" value="C:cytoplasm"/>
    <property type="evidence" value="ECO:0007669"/>
    <property type="project" value="UniProtKB-SubCell"/>
</dbReference>
<dbReference type="Gene3D" id="3.40.220.10">
    <property type="entry name" value="Leucine Aminopeptidase, subunit E, domain 1"/>
    <property type="match status" value="1"/>
</dbReference>
<evidence type="ECO:0000259" key="8">
    <source>
        <dbReference type="PROSITE" id="PS00631"/>
    </source>
</evidence>
<evidence type="ECO:0000256" key="7">
    <source>
        <dbReference type="HAMAP-Rule" id="MF_00181"/>
    </source>
</evidence>
<feature type="active site" evidence="7">
    <location>
        <position position="352"/>
    </location>
</feature>
<feature type="binding site" evidence="7">
    <location>
        <position position="350"/>
    </location>
    <ligand>
        <name>Mn(2+)</name>
        <dbReference type="ChEBI" id="CHEBI:29035"/>
        <label>2</label>
    </ligand>
</feature>
<dbReference type="InterPro" id="IPR008283">
    <property type="entry name" value="Peptidase_M17_N"/>
</dbReference>
<reference evidence="9 10" key="1">
    <citation type="journal article" date="2015" name="Nature">
        <title>rRNA introns, odd ribosomes, and small enigmatic genomes across a large radiation of phyla.</title>
        <authorList>
            <person name="Brown C.T."/>
            <person name="Hug L.A."/>
            <person name="Thomas B.C."/>
            <person name="Sharon I."/>
            <person name="Castelle C.J."/>
            <person name="Singh A."/>
            <person name="Wilkins M.J."/>
            <person name="Williams K.H."/>
            <person name="Banfield J.F."/>
        </authorList>
    </citation>
    <scope>NUCLEOTIDE SEQUENCE [LARGE SCALE GENOMIC DNA]</scope>
</reference>
<dbReference type="SUPFAM" id="SSF52949">
    <property type="entry name" value="Macro domain-like"/>
    <property type="match status" value="1"/>
</dbReference>
<feature type="active site" evidence="7">
    <location>
        <position position="278"/>
    </location>
</feature>
<feature type="binding site" evidence="7">
    <location>
        <position position="348"/>
    </location>
    <ligand>
        <name>Mn(2+)</name>
        <dbReference type="ChEBI" id="CHEBI:29035"/>
        <label>1</label>
    </ligand>
</feature>
<dbReference type="InterPro" id="IPR000819">
    <property type="entry name" value="Peptidase_M17_C"/>
</dbReference>
<evidence type="ECO:0000256" key="1">
    <source>
        <dbReference type="ARBA" id="ARBA00000135"/>
    </source>
</evidence>
<dbReference type="PATRIC" id="fig|1618995.3.peg.304"/>
<evidence type="ECO:0000313" key="9">
    <source>
        <dbReference type="EMBL" id="KKR04641.1"/>
    </source>
</evidence>
<protein>
    <recommendedName>
        <fullName evidence="7">Probable cytosol aminopeptidase</fullName>
        <ecNumber evidence="7">3.4.11.1</ecNumber>
    </recommendedName>
    <alternativeName>
        <fullName evidence="7">Leucine aminopeptidase</fullName>
        <shortName evidence="7">LAP</shortName>
        <ecNumber evidence="7">3.4.11.10</ecNumber>
    </alternativeName>
    <alternativeName>
        <fullName evidence="7">Leucyl aminopeptidase</fullName>
    </alternativeName>
</protein>
<dbReference type="EMBL" id="LBWG01000005">
    <property type="protein sequence ID" value="KKR04641.1"/>
    <property type="molecule type" value="Genomic_DNA"/>
</dbReference>